<accession>A0A4U9D158</accession>
<gene>
    <name evidence="1" type="ORF">NCTC9185_04020</name>
</gene>
<evidence type="ECO:0000313" key="2">
    <source>
        <dbReference type="Proteomes" id="UP000339249"/>
    </source>
</evidence>
<dbReference type="AlphaFoldDB" id="A0A4U9D158"/>
<reference evidence="1 2" key="1">
    <citation type="submission" date="2019-04" db="EMBL/GenBank/DDBJ databases">
        <authorList>
            <consortium name="Pathogen Informatics"/>
        </authorList>
    </citation>
    <scope>NUCLEOTIDE SEQUENCE [LARGE SCALE GENOMIC DNA]</scope>
    <source>
        <strain evidence="1 2">NCTC9185</strain>
    </source>
</reference>
<dbReference type="Proteomes" id="UP000339249">
    <property type="component" value="Unassembled WGS sequence"/>
</dbReference>
<organism evidence="1 2">
    <name type="scientific">Raoultella terrigena</name>
    <name type="common">Klebsiella terrigena</name>
    <dbReference type="NCBI Taxonomy" id="577"/>
    <lineage>
        <taxon>Bacteria</taxon>
        <taxon>Pseudomonadati</taxon>
        <taxon>Pseudomonadota</taxon>
        <taxon>Gammaproteobacteria</taxon>
        <taxon>Enterobacterales</taxon>
        <taxon>Enterobacteriaceae</taxon>
        <taxon>Klebsiella/Raoultella group</taxon>
        <taxon>Raoultella</taxon>
    </lineage>
</organism>
<proteinExistence type="predicted"/>
<name>A0A4U9D158_RAOTE</name>
<dbReference type="EMBL" id="CABDVU010000001">
    <property type="protein sequence ID" value="VTN12050.1"/>
    <property type="molecule type" value="Genomic_DNA"/>
</dbReference>
<protein>
    <submittedName>
        <fullName evidence="1">Uncharacterized protein</fullName>
    </submittedName>
</protein>
<sequence>MLHSGQCVYSGTHYLVARLPSMWAIRPKPQLSLSRDLSYNISVNLPRLYGTPSDTDCARAQKEHGDGVCTSHSPSLNPFRIGTQV</sequence>
<evidence type="ECO:0000313" key="1">
    <source>
        <dbReference type="EMBL" id="VTN12050.1"/>
    </source>
</evidence>